<gene>
    <name evidence="2" type="ORF">EJ104_01830</name>
</gene>
<feature type="transmembrane region" description="Helical" evidence="1">
    <location>
        <begin position="51"/>
        <end position="69"/>
    </location>
</feature>
<dbReference type="Proteomes" id="UP000277766">
    <property type="component" value="Unassembled WGS sequence"/>
</dbReference>
<evidence type="ECO:0000313" key="3">
    <source>
        <dbReference type="Proteomes" id="UP000277766"/>
    </source>
</evidence>
<protein>
    <recommendedName>
        <fullName evidence="4">DoxX family membrane protein</fullName>
    </recommendedName>
</protein>
<dbReference type="OrthoDB" id="9788974at2"/>
<organism evidence="2 3">
    <name type="scientific">Deinococcus radiophilus</name>
    <dbReference type="NCBI Taxonomy" id="32062"/>
    <lineage>
        <taxon>Bacteria</taxon>
        <taxon>Thermotogati</taxon>
        <taxon>Deinococcota</taxon>
        <taxon>Deinococci</taxon>
        <taxon>Deinococcales</taxon>
        <taxon>Deinococcaceae</taxon>
        <taxon>Deinococcus</taxon>
    </lineage>
</organism>
<keyword evidence="1" id="KW-1133">Transmembrane helix</keyword>
<feature type="transmembrane region" description="Helical" evidence="1">
    <location>
        <begin position="76"/>
        <end position="94"/>
    </location>
</feature>
<dbReference type="AlphaFoldDB" id="A0A3S0I959"/>
<sequence length="134" mass="14401">MSLLQHLARFVLGAALITAGTGHLTFARKEFPAQVPKMLTDGPLYLDQDMIVLASGVAEIGLGTALVALPKARRTVGLIAAGFFAAVFPGNISQYLTGTDAFGLNSDRARFGRLLFQPMLIAWALWSTGAWPRR</sequence>
<evidence type="ECO:0008006" key="4">
    <source>
        <dbReference type="Google" id="ProtNLM"/>
    </source>
</evidence>
<comment type="caution">
    <text evidence="2">The sequence shown here is derived from an EMBL/GenBank/DDBJ whole genome shotgun (WGS) entry which is preliminary data.</text>
</comment>
<evidence type="ECO:0000313" key="2">
    <source>
        <dbReference type="EMBL" id="RTR30353.1"/>
    </source>
</evidence>
<proteinExistence type="predicted"/>
<name>A0A3S0I959_9DEIO</name>
<feature type="transmembrane region" description="Helical" evidence="1">
    <location>
        <begin position="114"/>
        <end position="131"/>
    </location>
</feature>
<evidence type="ECO:0000256" key="1">
    <source>
        <dbReference type="SAM" id="Phobius"/>
    </source>
</evidence>
<keyword evidence="1" id="KW-0812">Transmembrane</keyword>
<keyword evidence="3" id="KW-1185">Reference proteome</keyword>
<dbReference type="PANTHER" id="PTHR36974">
    <property type="entry name" value="MEMBRANE PROTEIN-RELATED"/>
    <property type="match status" value="1"/>
</dbReference>
<dbReference type="PANTHER" id="PTHR36974:SF1">
    <property type="entry name" value="DOXX FAMILY MEMBRANE PROTEIN"/>
    <property type="match status" value="1"/>
</dbReference>
<dbReference type="EMBL" id="RXPE01000002">
    <property type="protein sequence ID" value="RTR30353.1"/>
    <property type="molecule type" value="Genomic_DNA"/>
</dbReference>
<keyword evidence="1" id="KW-0472">Membrane</keyword>
<accession>A0A3S0I959</accession>
<reference evidence="2 3" key="1">
    <citation type="submission" date="2018-12" db="EMBL/GenBank/DDBJ databases">
        <title>Deinococcus radiophilus ATCC 27603 genome sequencing and assembly.</title>
        <authorList>
            <person name="Maclea K.S."/>
            <person name="Maynard C.R."/>
        </authorList>
    </citation>
    <scope>NUCLEOTIDE SEQUENCE [LARGE SCALE GENOMIC DNA]</scope>
    <source>
        <strain evidence="2 3">ATCC 27603</strain>
    </source>
</reference>